<accession>A0ABT1A5T0</accession>
<keyword evidence="3" id="KW-1185">Reference proteome</keyword>
<dbReference type="InterPro" id="IPR025447">
    <property type="entry name" value="DUF4192"/>
</dbReference>
<organism evidence="2 3">
    <name type="scientific">Pseudonocardia humida</name>
    <dbReference type="NCBI Taxonomy" id="2800819"/>
    <lineage>
        <taxon>Bacteria</taxon>
        <taxon>Bacillati</taxon>
        <taxon>Actinomycetota</taxon>
        <taxon>Actinomycetes</taxon>
        <taxon>Pseudonocardiales</taxon>
        <taxon>Pseudonocardiaceae</taxon>
        <taxon>Pseudonocardia</taxon>
    </lineage>
</organism>
<comment type="caution">
    <text evidence="2">The sequence shown here is derived from an EMBL/GenBank/DDBJ whole genome shotgun (WGS) entry which is preliminary data.</text>
</comment>
<evidence type="ECO:0000313" key="3">
    <source>
        <dbReference type="Proteomes" id="UP001165283"/>
    </source>
</evidence>
<dbReference type="EMBL" id="JAGSOV010000054">
    <property type="protein sequence ID" value="MCO1658375.1"/>
    <property type="molecule type" value="Genomic_DNA"/>
</dbReference>
<dbReference type="Pfam" id="PF13830">
    <property type="entry name" value="DUF4192"/>
    <property type="match status" value="1"/>
</dbReference>
<evidence type="ECO:0000256" key="1">
    <source>
        <dbReference type="SAM" id="MobiDB-lite"/>
    </source>
</evidence>
<protein>
    <submittedName>
        <fullName evidence="2">DUF4192 domain-containing protein</fullName>
    </submittedName>
</protein>
<feature type="region of interest" description="Disordered" evidence="1">
    <location>
        <begin position="1"/>
        <end position="63"/>
    </location>
</feature>
<sequence>MTSTTWPPTGSHVHRPSAARPGPTAPPPHRPPLDGRDPMEPAPDGRRADPTREPTARPPVDEFVIGDPAGLAAAVPALLGFHPRDSLVLLSISGSGAGRRIGLTLRADLPPRSSPPGDLAELGRAVVGMLLRDSPRTAAVLVLAPGRGADLPHRRLVDAMTEALRAHGIGLLSAVWAASTAEGAPWACYLPCGCSGALPDPGTTALAARAVLDGRVVHGSRDDVERTLEPVDPAAIRRRELILTGEDRSTGVLDAPPDDPRELMALVDAAIADAGDGALALDDARAVELAAALATVSVRDGALQRCLGPAAGAAEQLWAALVREVPDPEAAEPAVLLAACALLRGDGALATMALGRAERAWPGHRLTGLLRVLAHAAAPPPEVREVLTASVAEVPGPPRSVRRAGGGSARSSTRRRPSC</sequence>
<feature type="compositionally biased region" description="Basic and acidic residues" evidence="1">
    <location>
        <begin position="31"/>
        <end position="55"/>
    </location>
</feature>
<proteinExistence type="predicted"/>
<feature type="region of interest" description="Disordered" evidence="1">
    <location>
        <begin position="390"/>
        <end position="419"/>
    </location>
</feature>
<gene>
    <name evidence="2" type="ORF">KDL28_25245</name>
</gene>
<dbReference type="Proteomes" id="UP001165283">
    <property type="component" value="Unassembled WGS sequence"/>
</dbReference>
<name>A0ABT1A5T0_9PSEU</name>
<evidence type="ECO:0000313" key="2">
    <source>
        <dbReference type="EMBL" id="MCO1658375.1"/>
    </source>
</evidence>
<reference evidence="2" key="1">
    <citation type="submission" date="2021-04" db="EMBL/GenBank/DDBJ databases">
        <title>Pseudonocardia sp. nov., isolated from sandy soil of mangrove forest.</title>
        <authorList>
            <person name="Zan Z."/>
            <person name="Huang R."/>
            <person name="Liu W."/>
        </authorList>
    </citation>
    <scope>NUCLEOTIDE SEQUENCE</scope>
    <source>
        <strain evidence="2">S2-4</strain>
    </source>
</reference>
<dbReference type="RefSeq" id="WP_252442266.1">
    <property type="nucleotide sequence ID" value="NZ_JAGSOV010000054.1"/>
</dbReference>